<protein>
    <submittedName>
        <fullName evidence="2">Helix-turn-helix domain-containing protein</fullName>
    </submittedName>
</protein>
<dbReference type="RefSeq" id="WP_210224644.1">
    <property type="nucleotide sequence ID" value="NZ_CP072801.1"/>
</dbReference>
<gene>
    <name evidence="2" type="ORF">J9253_16010</name>
</gene>
<dbReference type="InterPro" id="IPR021027">
    <property type="entry name" value="Transposase_put_HTH"/>
</dbReference>
<evidence type="ECO:0000313" key="2">
    <source>
        <dbReference type="EMBL" id="QTR48452.1"/>
    </source>
</evidence>
<evidence type="ECO:0000259" key="1">
    <source>
        <dbReference type="Pfam" id="PF12323"/>
    </source>
</evidence>
<keyword evidence="3" id="KW-1185">Reference proteome</keyword>
<evidence type="ECO:0000313" key="3">
    <source>
        <dbReference type="Proteomes" id="UP000672039"/>
    </source>
</evidence>
<dbReference type="Proteomes" id="UP000672039">
    <property type="component" value="Chromosome"/>
</dbReference>
<accession>A0ABX7WZI6</accession>
<reference evidence="2 3" key="1">
    <citation type="submission" date="2021-04" db="EMBL/GenBank/DDBJ databases">
        <title>Genomics, taxonomy and metabolism of representatives of sulfur bacteria of the genus Thiothrix: Thiothrix fructosivorans QT, Thiothrix unzii A1T and three new species, Thiothrix subterranea sp. nov., Thiothrix litoralis sp. nov. and 'Candidatus Thiothrix anitrata' sp. nov.</title>
        <authorList>
            <person name="Ravin N.V."/>
            <person name="Smolyakov D."/>
            <person name="Rudenko T.S."/>
            <person name="Mardanov A.V."/>
            <person name="Beletsky A.V."/>
            <person name="Markov N.D."/>
            <person name="Fomenkov A.I."/>
            <person name="Roberts R.J."/>
            <person name="Karnachuk O.V."/>
            <person name="Novikov A."/>
            <person name="Grabovich M.Y."/>
        </authorList>
    </citation>
    <scope>NUCLEOTIDE SEQUENCE [LARGE SCALE GENOMIC DNA]</scope>
    <source>
        <strain evidence="2 3">AS</strain>
    </source>
</reference>
<name>A0ABX7WZI6_9GAMM</name>
<organism evidence="2 3">
    <name type="scientific">Thiothrix litoralis</name>
    <dbReference type="NCBI Taxonomy" id="2891210"/>
    <lineage>
        <taxon>Bacteria</taxon>
        <taxon>Pseudomonadati</taxon>
        <taxon>Pseudomonadota</taxon>
        <taxon>Gammaproteobacteria</taxon>
        <taxon>Thiotrichales</taxon>
        <taxon>Thiotrichaceae</taxon>
        <taxon>Thiothrix</taxon>
    </lineage>
</organism>
<sequence>MLSCNDANELKPNGEEQRNLHRYAGSCRFVYNKALAL</sequence>
<dbReference type="Pfam" id="PF12323">
    <property type="entry name" value="HTH_OrfB_IS605"/>
    <property type="match status" value="1"/>
</dbReference>
<proteinExistence type="predicted"/>
<dbReference type="EMBL" id="CP072801">
    <property type="protein sequence ID" value="QTR48452.1"/>
    <property type="molecule type" value="Genomic_DNA"/>
</dbReference>
<feature type="domain" description="Transposase putative helix-turn-helix" evidence="1">
    <location>
        <begin position="9"/>
        <end position="36"/>
    </location>
</feature>